<feature type="binding site" description="axial binding residue" evidence="3">
    <location>
        <position position="359"/>
    </location>
    <ligand>
        <name>heme</name>
        <dbReference type="ChEBI" id="CHEBI:30413"/>
    </ligand>
    <ligandPart>
        <name>Fe</name>
        <dbReference type="ChEBI" id="CHEBI:18248"/>
    </ligandPart>
</feature>
<evidence type="ECO:0000313" key="6">
    <source>
        <dbReference type="Proteomes" id="UP000199025"/>
    </source>
</evidence>
<dbReference type="InterPro" id="IPR001128">
    <property type="entry name" value="Cyt_P450"/>
</dbReference>
<dbReference type="Proteomes" id="UP000199025">
    <property type="component" value="Unassembled WGS sequence"/>
</dbReference>
<dbReference type="PRINTS" id="PR00385">
    <property type="entry name" value="P450"/>
</dbReference>
<dbReference type="OrthoDB" id="5290182at2"/>
<dbReference type="Pfam" id="PF00067">
    <property type="entry name" value="p450"/>
    <property type="match status" value="1"/>
</dbReference>
<dbReference type="AlphaFoldDB" id="A0A1I3VSJ6"/>
<dbReference type="PANTHER" id="PTHR24305">
    <property type="entry name" value="CYTOCHROME P450"/>
    <property type="match status" value="1"/>
</dbReference>
<dbReference type="InterPro" id="IPR036396">
    <property type="entry name" value="Cyt_P450_sf"/>
</dbReference>
<comment type="cofactor">
    <cofactor evidence="1 3">
        <name>heme</name>
        <dbReference type="ChEBI" id="CHEBI:30413"/>
    </cofactor>
</comment>
<keyword evidence="3 4" id="KW-0408">Iron</keyword>
<dbReference type="PANTHER" id="PTHR24305:SF166">
    <property type="entry name" value="CYTOCHROME P450 12A4, MITOCHONDRIAL-RELATED"/>
    <property type="match status" value="1"/>
</dbReference>
<dbReference type="GO" id="GO:0020037">
    <property type="term" value="F:heme binding"/>
    <property type="evidence" value="ECO:0007669"/>
    <property type="project" value="InterPro"/>
</dbReference>
<evidence type="ECO:0000256" key="2">
    <source>
        <dbReference type="ARBA" id="ARBA00010617"/>
    </source>
</evidence>
<protein>
    <recommendedName>
        <fullName evidence="7">Cytochrome P450</fullName>
    </recommendedName>
</protein>
<keyword evidence="3 4" id="KW-0479">Metal-binding</keyword>
<dbReference type="SUPFAM" id="SSF48264">
    <property type="entry name" value="Cytochrome P450"/>
    <property type="match status" value="1"/>
</dbReference>
<keyword evidence="4" id="KW-0503">Monooxygenase</keyword>
<dbReference type="InterPro" id="IPR050121">
    <property type="entry name" value="Cytochrome_P450_monoxygenase"/>
</dbReference>
<dbReference type="InterPro" id="IPR002401">
    <property type="entry name" value="Cyt_P450_E_grp-I"/>
</dbReference>
<dbReference type="GO" id="GO:0016705">
    <property type="term" value="F:oxidoreductase activity, acting on paired donors, with incorporation or reduction of molecular oxygen"/>
    <property type="evidence" value="ECO:0007669"/>
    <property type="project" value="InterPro"/>
</dbReference>
<dbReference type="GO" id="GO:0005506">
    <property type="term" value="F:iron ion binding"/>
    <property type="evidence" value="ECO:0007669"/>
    <property type="project" value="InterPro"/>
</dbReference>
<dbReference type="EMBL" id="FORP01000011">
    <property type="protein sequence ID" value="SFJ98384.1"/>
    <property type="molecule type" value="Genomic_DNA"/>
</dbReference>
<reference evidence="5 6" key="1">
    <citation type="submission" date="2016-10" db="EMBL/GenBank/DDBJ databases">
        <authorList>
            <person name="de Groot N.N."/>
        </authorList>
    </citation>
    <scope>NUCLEOTIDE SEQUENCE [LARGE SCALE GENOMIC DNA]</scope>
    <source>
        <strain evidence="5 6">DSM 44468</strain>
    </source>
</reference>
<organism evidence="5 6">
    <name type="scientific">Amycolatopsis sacchari</name>
    <dbReference type="NCBI Taxonomy" id="115433"/>
    <lineage>
        <taxon>Bacteria</taxon>
        <taxon>Bacillati</taxon>
        <taxon>Actinomycetota</taxon>
        <taxon>Actinomycetes</taxon>
        <taxon>Pseudonocardiales</taxon>
        <taxon>Pseudonocardiaceae</taxon>
        <taxon>Amycolatopsis</taxon>
    </lineage>
</organism>
<dbReference type="Gene3D" id="1.10.630.10">
    <property type="entry name" value="Cytochrome P450"/>
    <property type="match status" value="1"/>
</dbReference>
<dbReference type="RefSeq" id="WP_091509834.1">
    <property type="nucleotide sequence ID" value="NZ_FORP01000011.1"/>
</dbReference>
<name>A0A1I3VSJ6_9PSEU</name>
<evidence type="ECO:0000256" key="3">
    <source>
        <dbReference type="PIRSR" id="PIRSR602401-1"/>
    </source>
</evidence>
<gene>
    <name evidence="5" type="ORF">SAMN05421835_111206</name>
</gene>
<dbReference type="PRINTS" id="PR00463">
    <property type="entry name" value="EP450I"/>
</dbReference>
<comment type="similarity">
    <text evidence="2 4">Belongs to the cytochrome P450 family.</text>
</comment>
<keyword evidence="6" id="KW-1185">Reference proteome</keyword>
<evidence type="ECO:0008006" key="7">
    <source>
        <dbReference type="Google" id="ProtNLM"/>
    </source>
</evidence>
<keyword evidence="4" id="KW-0560">Oxidoreductase</keyword>
<accession>A0A1I3VSJ6</accession>
<sequence>MNPIEFRLVFRTLPFLDAHADEPDGVLCRRTAPEPQYLVWEPGAIGELFRADGEHGHPGSRSFRPLLGPRSLLWQEGERHAAYRRVLGTPLRGRRLQDYRAMIGATVHAAIDDLPAGRVFGLADWTRGLALRVMATIVFGRADDELLDPFARWMDRALGSRYRTLAYRYLRGGLPLPGRELDERLVRAAREAAAARPSTLAGRLLAADGPFADLDDGELRDQIVSLLFAGHETTASTAAWAVYWLDRHEAIRSRVLAELAATTDDGFSTEQVPLLQAVVQETLRITPPVPAAGNRVLSRECPHSGGKLQPGTTVTPSIYLAHHRAESHPDPHRFDPDRFLHGRVPADRYFPFGGGTRHCLGSQLGQLEVRMILAGLLRRRELRCVNPKAGVPQLRGHAMAPSPRLRVEVLSCLD</sequence>
<dbReference type="STRING" id="115433.SAMN05421835_111206"/>
<keyword evidence="3 4" id="KW-0349">Heme</keyword>
<dbReference type="PROSITE" id="PS00086">
    <property type="entry name" value="CYTOCHROME_P450"/>
    <property type="match status" value="1"/>
</dbReference>
<evidence type="ECO:0000313" key="5">
    <source>
        <dbReference type="EMBL" id="SFJ98384.1"/>
    </source>
</evidence>
<evidence type="ECO:0000256" key="4">
    <source>
        <dbReference type="RuleBase" id="RU000461"/>
    </source>
</evidence>
<evidence type="ECO:0000256" key="1">
    <source>
        <dbReference type="ARBA" id="ARBA00001971"/>
    </source>
</evidence>
<dbReference type="InterPro" id="IPR017972">
    <property type="entry name" value="Cyt_P450_CS"/>
</dbReference>
<proteinExistence type="inferred from homology"/>
<dbReference type="GO" id="GO:0004497">
    <property type="term" value="F:monooxygenase activity"/>
    <property type="evidence" value="ECO:0007669"/>
    <property type="project" value="UniProtKB-KW"/>
</dbReference>